<dbReference type="RefSeq" id="WP_131016357.1">
    <property type="nucleotide sequence ID" value="NZ_SIRE01000020.1"/>
</dbReference>
<dbReference type="Proteomes" id="UP000293142">
    <property type="component" value="Unassembled WGS sequence"/>
</dbReference>
<name>A0A4Q9DMK3_9BACL</name>
<dbReference type="OrthoDB" id="2653709at2"/>
<dbReference type="EMBL" id="SIRE01000020">
    <property type="protein sequence ID" value="TBL73950.1"/>
    <property type="molecule type" value="Genomic_DNA"/>
</dbReference>
<gene>
    <name evidence="1" type="ORF">EYB31_25990</name>
</gene>
<organism evidence="1 2">
    <name type="scientific">Paenibacillus thalictri</name>
    <dbReference type="NCBI Taxonomy" id="2527873"/>
    <lineage>
        <taxon>Bacteria</taxon>
        <taxon>Bacillati</taxon>
        <taxon>Bacillota</taxon>
        <taxon>Bacilli</taxon>
        <taxon>Bacillales</taxon>
        <taxon>Paenibacillaceae</taxon>
        <taxon>Paenibacillus</taxon>
    </lineage>
</organism>
<reference evidence="1 2" key="1">
    <citation type="submission" date="2019-02" db="EMBL/GenBank/DDBJ databases">
        <title>Paenibacillus sp. nov., isolated from surface-sterilized tissue of Thalictrum simplex L.</title>
        <authorList>
            <person name="Tuo L."/>
        </authorList>
    </citation>
    <scope>NUCLEOTIDE SEQUENCE [LARGE SCALE GENOMIC DNA]</scope>
    <source>
        <strain evidence="1 2">N2SHLJ1</strain>
    </source>
</reference>
<keyword evidence="2" id="KW-1185">Reference proteome</keyword>
<protein>
    <recommendedName>
        <fullName evidence="3">GNAT family N-acetyltransferase</fullName>
    </recommendedName>
</protein>
<proteinExistence type="predicted"/>
<comment type="caution">
    <text evidence="1">The sequence shown here is derived from an EMBL/GenBank/DDBJ whole genome shotgun (WGS) entry which is preliminary data.</text>
</comment>
<dbReference type="AlphaFoldDB" id="A0A4Q9DMK3"/>
<accession>A0A4Q9DMK3</accession>
<sequence length="181" mass="20933">MFFEFRTCKFELDYETYTRFLLQHHDQLGLPYSFALKLSFLSSPLIFGKAMLIVSEEPYEAVGAAGYVYGTGANDYEDRHIAQVEVAFLQQPYRRTLLFLRSLQHLLTMMKEGNPEVEQVQFWTSADDHEQERLFSKFKLLPGASASAGVNNMTFYTVPFNELEVYCGRLEAARGRRSARR</sequence>
<evidence type="ECO:0000313" key="2">
    <source>
        <dbReference type="Proteomes" id="UP000293142"/>
    </source>
</evidence>
<evidence type="ECO:0008006" key="3">
    <source>
        <dbReference type="Google" id="ProtNLM"/>
    </source>
</evidence>
<evidence type="ECO:0000313" key="1">
    <source>
        <dbReference type="EMBL" id="TBL73950.1"/>
    </source>
</evidence>